<dbReference type="Bgee" id="WBGene00007661">
    <property type="expression patterns" value="Expressed in adult organism"/>
</dbReference>
<dbReference type="AlphaFoldDB" id="A0A078BPE5"/>
<dbReference type="CTD" id="182750"/>
<evidence type="ECO:0000313" key="4">
    <source>
        <dbReference type="WormBase" id="C17H1.8b"/>
    </source>
</evidence>
<dbReference type="KEGG" id="cel:CELE_C17H1.8"/>
<evidence type="ECO:0000313" key="2">
    <source>
        <dbReference type="EMBL" id="CDX47428.1"/>
    </source>
</evidence>
<keyword evidence="3" id="KW-1185">Reference proteome</keyword>
<evidence type="ECO:0000313" key="3">
    <source>
        <dbReference type="Proteomes" id="UP000001940"/>
    </source>
</evidence>
<dbReference type="InParanoid" id="A0A078BPE5"/>
<accession>A0A078BPE5</accession>
<evidence type="ECO:0000256" key="1">
    <source>
        <dbReference type="SAM" id="Coils"/>
    </source>
</evidence>
<dbReference type="WormBase" id="C17H1.8b">
    <property type="protein sequence ID" value="CE50052"/>
    <property type="gene ID" value="WBGene00007661"/>
    <property type="gene designation" value="pals-7"/>
</dbReference>
<dbReference type="AGR" id="WB:WBGene00007661"/>
<dbReference type="FunCoup" id="A0A078BPE5">
    <property type="interactions" value="112"/>
</dbReference>
<protein>
    <submittedName>
        <fullName evidence="2">Protein containing ALS2cr12 (ALS2CR12) signature</fullName>
    </submittedName>
</protein>
<reference evidence="2 3" key="1">
    <citation type="journal article" date="1998" name="Science">
        <title>Genome sequence of the nematode C. elegans: a platform for investigating biology.</title>
        <authorList>
            <consortium name="The C. elegans sequencing consortium"/>
            <person name="Sulson J.E."/>
            <person name="Waterston R."/>
        </authorList>
    </citation>
    <scope>NUCLEOTIDE SEQUENCE [LARGE SCALE GENOMIC DNA]</scope>
    <source>
        <strain evidence="2 3">Bristol N2</strain>
    </source>
</reference>
<dbReference type="STRING" id="6239.C17H1.8b.1"/>
<sequence length="333" mass="39364">MSAARNYVYAVDYKLGYLRIRYPVPRQISMKRIQDDHVKHVRELREEHRIALANKKKSNNSELENKRNELQLEEEQLKRSIQNMEHDMRMQAKEEQRSDIEKHELTKREIIEQHQETISNLNRSMSEAEKSMREQKFIHQTKCEEIDLMMKLKQGDLAKALRNDILEEKYNSTVQHVKHIWTLISKAMTVIHKSLTNDDKQTISTRNREILVTLVKNKMDNLEEASEKVLNFKGYDGMKGGANTNVVKQILNKIVDVRNSLNTFLSTFSEMDKSLKAFKAFKDRMNMLNYAVSKLRNIKLQKHADIEIRNMELILNEWEKDCKFAHTSKSLMN</sequence>
<feature type="coiled-coil region" evidence="1">
    <location>
        <begin position="53"/>
        <end position="131"/>
    </location>
</feature>
<gene>
    <name evidence="2 4" type="primary">pals-7</name>
    <name evidence="4" type="ORF">C17H1.8</name>
    <name evidence="2" type="ORF">CELE_C17H1.8</name>
</gene>
<name>A0A078BPE5_CAEEL</name>
<dbReference type="RefSeq" id="NP_001368490.1">
    <property type="nucleotide sequence ID" value="NM_001381240.1"/>
</dbReference>
<dbReference type="GeneID" id="182750"/>
<dbReference type="SMR" id="A0A078BPE5"/>
<organism evidence="2 3">
    <name type="scientific">Caenorhabditis elegans</name>
    <dbReference type="NCBI Taxonomy" id="6239"/>
    <lineage>
        <taxon>Eukaryota</taxon>
        <taxon>Metazoa</taxon>
        <taxon>Ecdysozoa</taxon>
        <taxon>Nematoda</taxon>
        <taxon>Chromadorea</taxon>
        <taxon>Rhabditida</taxon>
        <taxon>Rhabditina</taxon>
        <taxon>Rhabditomorpha</taxon>
        <taxon>Rhabditoidea</taxon>
        <taxon>Rhabditidae</taxon>
        <taxon>Peloderinae</taxon>
        <taxon>Caenorhabditis</taxon>
    </lineage>
</organism>
<dbReference type="Proteomes" id="UP000001940">
    <property type="component" value="Chromosome I"/>
</dbReference>
<dbReference type="EMBL" id="BX284601">
    <property type="protein sequence ID" value="CDX47428.1"/>
    <property type="molecule type" value="Genomic_DNA"/>
</dbReference>
<proteinExistence type="predicted"/>
<keyword evidence="1" id="KW-0175">Coiled coil</keyword>